<comment type="cofactor">
    <cofactor evidence="1 5">
        <name>heme</name>
        <dbReference type="ChEBI" id="CHEBI:30413"/>
    </cofactor>
</comment>
<proteinExistence type="inferred from homology"/>
<dbReference type="InterPro" id="IPR017972">
    <property type="entry name" value="Cyt_P450_CS"/>
</dbReference>
<dbReference type="PANTHER" id="PTHR24305:SF231">
    <property type="entry name" value="P450, PUTATIVE (EUROFUNG)-RELATED"/>
    <property type="match status" value="1"/>
</dbReference>
<dbReference type="GO" id="GO:0005506">
    <property type="term" value="F:iron ion binding"/>
    <property type="evidence" value="ECO:0007669"/>
    <property type="project" value="InterPro"/>
</dbReference>
<reference evidence="7 8" key="1">
    <citation type="submission" date="2018-05" db="EMBL/GenBank/DDBJ databases">
        <title>Genome sequencing and assembly of the regulated plant pathogen Lachnellula willkommii and related sister species for the development of diagnostic species identification markers.</title>
        <authorList>
            <person name="Giroux E."/>
            <person name="Bilodeau G."/>
        </authorList>
    </citation>
    <scope>NUCLEOTIDE SEQUENCE [LARGE SCALE GENOMIC DNA]</scope>
    <source>
        <strain evidence="7 8">CBS 160.35</strain>
    </source>
</reference>
<keyword evidence="4 5" id="KW-0408">Iron</keyword>
<dbReference type="GO" id="GO:0016705">
    <property type="term" value="F:oxidoreductase activity, acting on paired donors, with incorporation or reduction of molecular oxygen"/>
    <property type="evidence" value="ECO:0007669"/>
    <property type="project" value="InterPro"/>
</dbReference>
<dbReference type="GO" id="GO:0020037">
    <property type="term" value="F:heme binding"/>
    <property type="evidence" value="ECO:0007669"/>
    <property type="project" value="InterPro"/>
</dbReference>
<keyword evidence="5 6" id="KW-0349">Heme</keyword>
<gene>
    <name evidence="7" type="primary">sdnE_1</name>
    <name evidence="7" type="ORF">LOCC1_G007344</name>
</gene>
<evidence type="ECO:0000256" key="5">
    <source>
        <dbReference type="PIRSR" id="PIRSR602403-1"/>
    </source>
</evidence>
<evidence type="ECO:0000313" key="7">
    <source>
        <dbReference type="EMBL" id="TVY41907.1"/>
    </source>
</evidence>
<dbReference type="SUPFAM" id="SSF48264">
    <property type="entry name" value="Cytochrome P450"/>
    <property type="match status" value="1"/>
</dbReference>
<organism evidence="7 8">
    <name type="scientific">Lachnellula occidentalis</name>
    <dbReference type="NCBI Taxonomy" id="215460"/>
    <lineage>
        <taxon>Eukaryota</taxon>
        <taxon>Fungi</taxon>
        <taxon>Dikarya</taxon>
        <taxon>Ascomycota</taxon>
        <taxon>Pezizomycotina</taxon>
        <taxon>Leotiomycetes</taxon>
        <taxon>Helotiales</taxon>
        <taxon>Lachnaceae</taxon>
        <taxon>Lachnellula</taxon>
    </lineage>
</organism>
<dbReference type="EMBL" id="QGMI01000363">
    <property type="protein sequence ID" value="TVY41907.1"/>
    <property type="molecule type" value="Genomic_DNA"/>
</dbReference>
<evidence type="ECO:0000256" key="2">
    <source>
        <dbReference type="ARBA" id="ARBA00010617"/>
    </source>
</evidence>
<dbReference type="AlphaFoldDB" id="A0A8H8RVR3"/>
<comment type="similarity">
    <text evidence="2 6">Belongs to the cytochrome P450 family.</text>
</comment>
<evidence type="ECO:0000256" key="1">
    <source>
        <dbReference type="ARBA" id="ARBA00001971"/>
    </source>
</evidence>
<dbReference type="PRINTS" id="PR00465">
    <property type="entry name" value="EP450IV"/>
</dbReference>
<evidence type="ECO:0000256" key="6">
    <source>
        <dbReference type="RuleBase" id="RU000461"/>
    </source>
</evidence>
<accession>A0A8H8RVR3</accession>
<dbReference type="OrthoDB" id="3945418at2759"/>
<protein>
    <submittedName>
        <fullName evidence="7">Cytochrome P450 monooxygenase</fullName>
    </submittedName>
</protein>
<evidence type="ECO:0000313" key="8">
    <source>
        <dbReference type="Proteomes" id="UP000443090"/>
    </source>
</evidence>
<evidence type="ECO:0000256" key="4">
    <source>
        <dbReference type="ARBA" id="ARBA00023004"/>
    </source>
</evidence>
<keyword evidence="3 5" id="KW-0479">Metal-binding</keyword>
<name>A0A8H8RVR3_9HELO</name>
<dbReference type="Proteomes" id="UP000443090">
    <property type="component" value="Unassembled WGS sequence"/>
</dbReference>
<dbReference type="GO" id="GO:0004497">
    <property type="term" value="F:monooxygenase activity"/>
    <property type="evidence" value="ECO:0007669"/>
    <property type="project" value="UniProtKB-KW"/>
</dbReference>
<dbReference type="PANTHER" id="PTHR24305">
    <property type="entry name" value="CYTOCHROME P450"/>
    <property type="match status" value="1"/>
</dbReference>
<comment type="caution">
    <text evidence="7">The sequence shown here is derived from an EMBL/GenBank/DDBJ whole genome shotgun (WGS) entry which is preliminary data.</text>
</comment>
<dbReference type="Pfam" id="PF00067">
    <property type="entry name" value="p450"/>
    <property type="match status" value="1"/>
</dbReference>
<keyword evidence="6" id="KW-0560">Oxidoreductase</keyword>
<dbReference type="InterPro" id="IPR001128">
    <property type="entry name" value="Cyt_P450"/>
</dbReference>
<dbReference type="Gene3D" id="1.10.630.10">
    <property type="entry name" value="Cytochrome P450"/>
    <property type="match status" value="1"/>
</dbReference>
<evidence type="ECO:0000256" key="3">
    <source>
        <dbReference type="ARBA" id="ARBA00022723"/>
    </source>
</evidence>
<dbReference type="InterPro" id="IPR002403">
    <property type="entry name" value="Cyt_P450_E_grp-IV"/>
</dbReference>
<keyword evidence="6 7" id="KW-0503">Monooxygenase</keyword>
<keyword evidence="8" id="KW-1185">Reference proteome</keyword>
<feature type="binding site" description="axial binding residue" evidence="5">
    <location>
        <position position="169"/>
    </location>
    <ligand>
        <name>heme</name>
        <dbReference type="ChEBI" id="CHEBI:30413"/>
    </ligand>
    <ligandPart>
        <name>Fe</name>
        <dbReference type="ChEBI" id="CHEBI:18248"/>
    </ligandPart>
</feature>
<sequence length="196" mass="21974">MDSALPATEKTTAHPSDEAAGVVGAGIETTKWAAIVTCFHIVDNPSIRRRLQQDLQDAFPDMSYTPTLAELDRVPYLMACIEEGLRLSYGAVARSPRIHRLKAISYKQYTIPAGVPVSSNAWHAHHDELIFPSSFSFVPERWLNNAKGPDGKKNLARYAMFFGKGTRICLGLQLEYAELEMVVAMLFRGLFEFEFY</sequence>
<dbReference type="InterPro" id="IPR036396">
    <property type="entry name" value="Cyt_P450_sf"/>
</dbReference>
<dbReference type="InterPro" id="IPR050121">
    <property type="entry name" value="Cytochrome_P450_monoxygenase"/>
</dbReference>
<dbReference type="PROSITE" id="PS00086">
    <property type="entry name" value="CYTOCHROME_P450"/>
    <property type="match status" value="1"/>
</dbReference>